<organism evidence="2 3">
    <name type="scientific">Aureimonas pseudogalii</name>
    <dbReference type="NCBI Taxonomy" id="1744844"/>
    <lineage>
        <taxon>Bacteria</taxon>
        <taxon>Pseudomonadati</taxon>
        <taxon>Pseudomonadota</taxon>
        <taxon>Alphaproteobacteria</taxon>
        <taxon>Hyphomicrobiales</taxon>
        <taxon>Aurantimonadaceae</taxon>
        <taxon>Aureimonas</taxon>
    </lineage>
</organism>
<comment type="caution">
    <text evidence="2">The sequence shown here is derived from an EMBL/GenBank/DDBJ whole genome shotgun (WGS) entry which is preliminary data.</text>
</comment>
<accession>A0A7W6MM77</accession>
<dbReference type="EMBL" id="JACIEK010000023">
    <property type="protein sequence ID" value="MBB4000560.1"/>
    <property type="molecule type" value="Genomic_DNA"/>
</dbReference>
<dbReference type="Proteomes" id="UP000542776">
    <property type="component" value="Unassembled WGS sequence"/>
</dbReference>
<gene>
    <name evidence="2" type="ORF">GGR04_004438</name>
</gene>
<evidence type="ECO:0000313" key="2">
    <source>
        <dbReference type="EMBL" id="MBB4000560.1"/>
    </source>
</evidence>
<evidence type="ECO:0000313" key="3">
    <source>
        <dbReference type="Proteomes" id="UP000542776"/>
    </source>
</evidence>
<evidence type="ECO:0000256" key="1">
    <source>
        <dbReference type="SAM" id="Phobius"/>
    </source>
</evidence>
<reference evidence="2 3" key="1">
    <citation type="submission" date="2020-08" db="EMBL/GenBank/DDBJ databases">
        <title>Genomic Encyclopedia of Type Strains, Phase IV (KMG-IV): sequencing the most valuable type-strain genomes for metagenomic binning, comparative biology and taxonomic classification.</title>
        <authorList>
            <person name="Goeker M."/>
        </authorList>
    </citation>
    <scope>NUCLEOTIDE SEQUENCE [LARGE SCALE GENOMIC DNA]</scope>
    <source>
        <strain evidence="2 3">DSM 102238</strain>
    </source>
</reference>
<proteinExistence type="predicted"/>
<keyword evidence="1" id="KW-0812">Transmembrane</keyword>
<protein>
    <submittedName>
        <fullName evidence="2">Uncharacterized protein</fullName>
    </submittedName>
</protein>
<keyword evidence="3" id="KW-1185">Reference proteome</keyword>
<sequence length="169" mass="17843">MVTAEESETIAPDVVANDANAEAVRRTYDMLVSFKLETFKSVIMFGVEAIRTSALINGGATVASLVLTGAIYQKSPAQAAAFSAVVLWFVSGVFAAGLASGFSYIAQFCYARRLDKIKILPDPPFLDASASGKWTSFFGGTSHLIAVTCAIASWSGPRFTGQAAVGFRP</sequence>
<feature type="transmembrane region" description="Helical" evidence="1">
    <location>
        <begin position="54"/>
        <end position="73"/>
    </location>
</feature>
<keyword evidence="1" id="KW-0472">Membrane</keyword>
<keyword evidence="1" id="KW-1133">Transmembrane helix</keyword>
<feature type="transmembrane region" description="Helical" evidence="1">
    <location>
        <begin position="79"/>
        <end position="106"/>
    </location>
</feature>
<dbReference type="AlphaFoldDB" id="A0A7W6MM77"/>
<dbReference type="RefSeq" id="WP_183202460.1">
    <property type="nucleotide sequence ID" value="NZ_JACIEK010000023.1"/>
</dbReference>
<name>A0A7W6MM77_9HYPH</name>